<protein>
    <submittedName>
        <fullName evidence="1">Uncharacterized protein</fullName>
    </submittedName>
</protein>
<organism evidence="1 2">
    <name type="scientific">Chitinophaga arvensicola</name>
    <dbReference type="NCBI Taxonomy" id="29529"/>
    <lineage>
        <taxon>Bacteria</taxon>
        <taxon>Pseudomonadati</taxon>
        <taxon>Bacteroidota</taxon>
        <taxon>Chitinophagia</taxon>
        <taxon>Chitinophagales</taxon>
        <taxon>Chitinophagaceae</taxon>
        <taxon>Chitinophaga</taxon>
    </lineage>
</organism>
<evidence type="ECO:0000313" key="1">
    <source>
        <dbReference type="EMBL" id="SEW51409.1"/>
    </source>
</evidence>
<sequence length="303" mass="33090">MNCDKPYDPFKESDDSCCATITGGNDSECGCVDDWKKELKIKGSSYQQKAAEAAKKKDELGLAQDWRNKVKTYFDSVQQSAEKADAITSKVKVILDILEKLCKSTGFSVTAIEVLFCMTKELYTKVDEVAACYNNISKSIDCSNDQVLKKGGITDAWADYGKKLQDVIAIGNDIFNNIVIALKAATILDESICEKDYGIKTAIARIGCVFNPNGSSSASNGGIKSGDDSMEICCTDKLVCPVFPLTKDTYFTVTQTQLKNADERLAAIKPEYDKVSQEANRLQACTDSLTKAIKQAQDAKACK</sequence>
<dbReference type="RefSeq" id="WP_089897764.1">
    <property type="nucleotide sequence ID" value="NZ_FOJG01000002.1"/>
</dbReference>
<accession>A0A1I0S715</accession>
<dbReference type="AlphaFoldDB" id="A0A1I0S715"/>
<evidence type="ECO:0000313" key="2">
    <source>
        <dbReference type="Proteomes" id="UP000199310"/>
    </source>
</evidence>
<dbReference type="Proteomes" id="UP000199310">
    <property type="component" value="Unassembled WGS sequence"/>
</dbReference>
<gene>
    <name evidence="1" type="ORF">SAMN04488122_4230</name>
</gene>
<dbReference type="OrthoDB" id="639931at2"/>
<dbReference type="STRING" id="29529.SAMN04488122_4230"/>
<dbReference type="EMBL" id="FOJG01000002">
    <property type="protein sequence ID" value="SEW51409.1"/>
    <property type="molecule type" value="Genomic_DNA"/>
</dbReference>
<name>A0A1I0S715_9BACT</name>
<proteinExistence type="predicted"/>
<keyword evidence="2" id="KW-1185">Reference proteome</keyword>
<reference evidence="2" key="1">
    <citation type="submission" date="2016-10" db="EMBL/GenBank/DDBJ databases">
        <authorList>
            <person name="Varghese N."/>
            <person name="Submissions S."/>
        </authorList>
    </citation>
    <scope>NUCLEOTIDE SEQUENCE [LARGE SCALE GENOMIC DNA]</scope>
    <source>
        <strain evidence="2">DSM 3695</strain>
    </source>
</reference>